<dbReference type="AlphaFoldDB" id="A0A5N6KPZ1"/>
<evidence type="ECO:0000256" key="1">
    <source>
        <dbReference type="SAM" id="MobiDB-lite"/>
    </source>
</evidence>
<sequence length="852" mass="92704">MEVSELSFRSGATLCDSLQQRAALLQPLAQALLTLPTVALTYRFAAPRLRPRFALQRPSKPPQSPFPGPPLSRASIWAFGAAREMAARRASASSLTGHDIDNPDNPFLDNPNIFSDHYAESIAESFADSVDARSVDYRSPADDALSSQSSSSSAAVAGLVPDAPQRPSLPSPWASSTLRSSLRKSMGSNTASASPDNTNNNTNATASRTAGTYVGSSPSSARRSPSDASTHSFARSQSPLSAANGPSHPYTMYPQSLGVSRSASVVTASTVRSPAPGRGPTHPYTLYPQNVAEDSSEEPSSILVGFPGHNSDFRQRMGPEGEIQDIIGPDGHSEQLPPYTRYPEESAAKVAAAQPLLPSIGEGSTESPSSPDHALLFPRRPHNFDESRPEPVEEMRRRGGHEQPSYAGSERMWKEMSWREKRQQKVLGVPLWLFLMIMLAITIFAAVSGGVIGGILGRHQATDESEEEKKYPSDVKQSPVAEVTVTTTMIDAAEVTVTPTSLAPLPTGFFKVDVGEQTSTSQNCLPQQDQRRAWSCSLNPDTFIFEVGFNKSTGLPYLSMETFFNSTVPQYGAQPPQAYGQTLKLASDMNNADWGLAYQFQILYDKLVVVDGSYLSSNPSNNKRGFDFSVPPPSYARKQVAREDQPWFCYWNQTLLEGFIYVENDTMAAAAEAAATAAFKSGTSLPSTPGYEAYSAATAENVSGAYPTPSSYDYTVSYMTPDQATPTSWAARARPYEARPSSSEPAPLAAVLHEHRARTASVEKCYPKRIKIEERRLWQQTPTSYCQRMFTDDMGVMRVLLDGNDNPVVIELTESDPQDQPSVIGQKRDALTPTEEKRALPSSGCYCQWQST</sequence>
<feature type="region of interest" description="Disordered" evidence="1">
    <location>
        <begin position="815"/>
        <end position="837"/>
    </location>
</feature>
<feature type="domain" description="DUF7820" evidence="3">
    <location>
        <begin position="486"/>
        <end position="850"/>
    </location>
</feature>
<feature type="compositionally biased region" description="Low complexity" evidence="1">
    <location>
        <begin position="188"/>
        <end position="229"/>
    </location>
</feature>
<keyword evidence="2" id="KW-0812">Transmembrane</keyword>
<dbReference type="Proteomes" id="UP000327013">
    <property type="component" value="Unassembled WGS sequence"/>
</dbReference>
<dbReference type="Pfam" id="PF25130">
    <property type="entry name" value="DUF7820"/>
    <property type="match status" value="1"/>
</dbReference>
<comment type="caution">
    <text evidence="4">The sequence shown here is derived from an EMBL/GenBank/DDBJ whole genome shotgun (WGS) entry which is preliminary data.</text>
</comment>
<proteinExistence type="predicted"/>
<dbReference type="PANTHER" id="PTHR42078">
    <property type="entry name" value="GLUCAN 1, 4-ALPHA-GLUCOSIDASE"/>
    <property type="match status" value="1"/>
</dbReference>
<feature type="compositionally biased region" description="Basic and acidic residues" evidence="1">
    <location>
        <begin position="826"/>
        <end position="837"/>
    </location>
</feature>
<organism evidence="4 5">
    <name type="scientific">Carpinus fangiana</name>
    <dbReference type="NCBI Taxonomy" id="176857"/>
    <lineage>
        <taxon>Eukaryota</taxon>
        <taxon>Viridiplantae</taxon>
        <taxon>Streptophyta</taxon>
        <taxon>Embryophyta</taxon>
        <taxon>Tracheophyta</taxon>
        <taxon>Spermatophyta</taxon>
        <taxon>Magnoliopsida</taxon>
        <taxon>eudicotyledons</taxon>
        <taxon>Gunneridae</taxon>
        <taxon>Pentapetalae</taxon>
        <taxon>rosids</taxon>
        <taxon>fabids</taxon>
        <taxon>Fagales</taxon>
        <taxon>Betulaceae</taxon>
        <taxon>Carpinus</taxon>
    </lineage>
</organism>
<dbReference type="PANTHER" id="PTHR42078:SF1">
    <property type="entry name" value="GLUCAN 1, 4-ALPHA-GLUCOSIDASE"/>
    <property type="match status" value="1"/>
</dbReference>
<feature type="compositionally biased region" description="Polar residues" evidence="1">
    <location>
        <begin position="230"/>
        <end position="241"/>
    </location>
</feature>
<dbReference type="InterPro" id="IPR056722">
    <property type="entry name" value="DUF7820"/>
</dbReference>
<feature type="compositionally biased region" description="Low complexity" evidence="1">
    <location>
        <begin position="259"/>
        <end position="273"/>
    </location>
</feature>
<dbReference type="OrthoDB" id="5384459at2759"/>
<protein>
    <recommendedName>
        <fullName evidence="3">DUF7820 domain-containing protein</fullName>
    </recommendedName>
</protein>
<accession>A0A5N6KPZ1</accession>
<name>A0A5N6KPZ1_9ROSI</name>
<feature type="compositionally biased region" description="Basic and acidic residues" evidence="1">
    <location>
        <begin position="382"/>
        <end position="401"/>
    </location>
</feature>
<evidence type="ECO:0000259" key="3">
    <source>
        <dbReference type="Pfam" id="PF25130"/>
    </source>
</evidence>
<evidence type="ECO:0000313" key="5">
    <source>
        <dbReference type="Proteomes" id="UP000327013"/>
    </source>
</evidence>
<keyword evidence="5" id="KW-1185">Reference proteome</keyword>
<dbReference type="EMBL" id="VIBQ01000010">
    <property type="protein sequence ID" value="KAB8338705.1"/>
    <property type="molecule type" value="Genomic_DNA"/>
</dbReference>
<feature type="region of interest" description="Disordered" evidence="1">
    <location>
        <begin position="358"/>
        <end position="408"/>
    </location>
</feature>
<evidence type="ECO:0000256" key="2">
    <source>
        <dbReference type="SAM" id="Phobius"/>
    </source>
</evidence>
<gene>
    <name evidence="4" type="ORF">FH972_021650</name>
</gene>
<reference evidence="4 5" key="1">
    <citation type="submission" date="2019-06" db="EMBL/GenBank/DDBJ databases">
        <title>A chromosomal-level reference genome of Carpinus fangiana (Coryloideae, Betulaceae).</title>
        <authorList>
            <person name="Yang X."/>
            <person name="Wang Z."/>
            <person name="Zhang L."/>
            <person name="Hao G."/>
            <person name="Liu J."/>
            <person name="Yang Y."/>
        </authorList>
    </citation>
    <scope>NUCLEOTIDE SEQUENCE [LARGE SCALE GENOMIC DNA]</scope>
    <source>
        <strain evidence="4">Cfa_2016G</strain>
        <tissue evidence="4">Leaf</tissue>
    </source>
</reference>
<evidence type="ECO:0000313" key="4">
    <source>
        <dbReference type="EMBL" id="KAB8338705.1"/>
    </source>
</evidence>
<feature type="region of interest" description="Disordered" evidence="1">
    <location>
        <begin position="160"/>
        <end position="316"/>
    </location>
</feature>
<keyword evidence="2" id="KW-1133">Transmembrane helix</keyword>
<feature type="transmembrane region" description="Helical" evidence="2">
    <location>
        <begin position="431"/>
        <end position="456"/>
    </location>
</feature>
<keyword evidence="2" id="KW-0472">Membrane</keyword>